<dbReference type="KEGG" id="sesp:BN6_58170"/>
<dbReference type="RefSeq" id="WP_015103186.1">
    <property type="nucleotide sequence ID" value="NC_019673.1"/>
</dbReference>
<dbReference type="STRING" id="1179773.BN6_58170"/>
<name>K0JYR7_SACES</name>
<dbReference type="PATRIC" id="fig|1179773.3.peg.5849"/>
<feature type="region of interest" description="Disordered" evidence="1">
    <location>
        <begin position="52"/>
        <end position="74"/>
    </location>
</feature>
<dbReference type="HOGENOM" id="CLU_2685627_0_0_11"/>
<dbReference type="EMBL" id="HE804045">
    <property type="protein sequence ID" value="CCH33075.1"/>
    <property type="molecule type" value="Genomic_DNA"/>
</dbReference>
<reference evidence="2 3" key="1">
    <citation type="journal article" date="2012" name="BMC Genomics">
        <title>Complete genome sequence of Saccharothrix espanaensis DSM 44229T and comparison to the other completely sequenced Pseudonocardiaceae.</title>
        <authorList>
            <person name="Strobel T."/>
            <person name="Al-Dilaimi A."/>
            <person name="Blom J."/>
            <person name="Gessner A."/>
            <person name="Kalinowski J."/>
            <person name="Luzhetska M."/>
            <person name="Puhler A."/>
            <person name="Szczepanowski R."/>
            <person name="Bechthold A."/>
            <person name="Ruckert C."/>
        </authorList>
    </citation>
    <scope>NUCLEOTIDE SEQUENCE [LARGE SCALE GENOMIC DNA]</scope>
    <source>
        <strain evidence="3">ATCC 51144 / DSM 44229 / JCM 9112 / NBRC 15066 / NRRL 15764</strain>
    </source>
</reference>
<proteinExistence type="predicted"/>
<evidence type="ECO:0000256" key="1">
    <source>
        <dbReference type="SAM" id="MobiDB-lite"/>
    </source>
</evidence>
<evidence type="ECO:0000313" key="3">
    <source>
        <dbReference type="Proteomes" id="UP000006281"/>
    </source>
</evidence>
<dbReference type="Proteomes" id="UP000006281">
    <property type="component" value="Chromosome"/>
</dbReference>
<keyword evidence="3" id="KW-1185">Reference proteome</keyword>
<organism evidence="2 3">
    <name type="scientific">Saccharothrix espanaensis (strain ATCC 51144 / DSM 44229 / JCM 9112 / NBRC 15066 / NRRL 15764)</name>
    <dbReference type="NCBI Taxonomy" id="1179773"/>
    <lineage>
        <taxon>Bacteria</taxon>
        <taxon>Bacillati</taxon>
        <taxon>Actinomycetota</taxon>
        <taxon>Actinomycetes</taxon>
        <taxon>Pseudonocardiales</taxon>
        <taxon>Pseudonocardiaceae</taxon>
        <taxon>Saccharothrix</taxon>
    </lineage>
</organism>
<sequence length="74" mass="8184">MAREVHLIRSLADEPTPDWTEAVSILGRAYRKAGLGAFAEILSARSRQARCARQVAPDTDRPDNAEVARPTRQP</sequence>
<dbReference type="AlphaFoldDB" id="K0JYR7"/>
<evidence type="ECO:0000313" key="2">
    <source>
        <dbReference type="EMBL" id="CCH33075.1"/>
    </source>
</evidence>
<gene>
    <name evidence="2" type="ordered locus">BN6_58170</name>
</gene>
<protein>
    <submittedName>
        <fullName evidence="2">Uncharacterized protein</fullName>
    </submittedName>
</protein>
<accession>K0JYR7</accession>